<keyword evidence="2" id="KW-0067">ATP-binding</keyword>
<comment type="caution">
    <text evidence="4">The sequence shown here is derived from an EMBL/GenBank/DDBJ whole genome shotgun (WGS) entry which is preliminary data.</text>
</comment>
<keyword evidence="1" id="KW-0547">Nucleotide-binding</keyword>
<name>A0ABS8V9F5_DATST</name>
<evidence type="ECO:0000259" key="3">
    <source>
        <dbReference type="Pfam" id="PF23559"/>
    </source>
</evidence>
<dbReference type="EMBL" id="JACEIK010003870">
    <property type="protein sequence ID" value="MCD9643369.1"/>
    <property type="molecule type" value="Genomic_DNA"/>
</dbReference>
<gene>
    <name evidence="4" type="ORF">HAX54_030818</name>
</gene>
<dbReference type="InterPro" id="IPR058922">
    <property type="entry name" value="WHD_DRP"/>
</dbReference>
<reference evidence="4 5" key="1">
    <citation type="journal article" date="2021" name="BMC Genomics">
        <title>Datura genome reveals duplications of psychoactive alkaloid biosynthetic genes and high mutation rate following tissue culture.</title>
        <authorList>
            <person name="Rajewski A."/>
            <person name="Carter-House D."/>
            <person name="Stajich J."/>
            <person name="Litt A."/>
        </authorList>
    </citation>
    <scope>NUCLEOTIDE SEQUENCE [LARGE SCALE GENOMIC DNA]</scope>
    <source>
        <strain evidence="4">AR-01</strain>
    </source>
</reference>
<protein>
    <recommendedName>
        <fullName evidence="3">Disease resistance protein winged helix domain-containing protein</fullName>
    </recommendedName>
</protein>
<evidence type="ECO:0000256" key="2">
    <source>
        <dbReference type="ARBA" id="ARBA00022840"/>
    </source>
</evidence>
<evidence type="ECO:0000313" key="5">
    <source>
        <dbReference type="Proteomes" id="UP000823775"/>
    </source>
</evidence>
<feature type="domain" description="Disease resistance protein winged helix" evidence="3">
    <location>
        <begin position="3"/>
        <end position="43"/>
    </location>
</feature>
<proteinExistence type="predicted"/>
<dbReference type="InterPro" id="IPR036388">
    <property type="entry name" value="WH-like_DNA-bd_sf"/>
</dbReference>
<dbReference type="Gene3D" id="1.10.10.10">
    <property type="entry name" value="Winged helix-like DNA-binding domain superfamily/Winged helix DNA-binding domain"/>
    <property type="match status" value="1"/>
</dbReference>
<evidence type="ECO:0000313" key="4">
    <source>
        <dbReference type="EMBL" id="MCD9643369.1"/>
    </source>
</evidence>
<dbReference type="Proteomes" id="UP000823775">
    <property type="component" value="Unassembled WGS sequence"/>
</dbReference>
<keyword evidence="5" id="KW-1185">Reference proteome</keyword>
<dbReference type="Pfam" id="PF23559">
    <property type="entry name" value="WHD_DRP"/>
    <property type="match status" value="1"/>
</dbReference>
<accession>A0ABS8V9F5</accession>
<evidence type="ECO:0000256" key="1">
    <source>
        <dbReference type="ARBA" id="ARBA00022741"/>
    </source>
</evidence>
<sequence>MLSEDIAEHYLKNLIGRNLVMVSKKSSDGKTKTCRIHDLLHEFCKRKAKVENFLQCIKGDSDNMNPSSISYQKHSIPRRLCLYLQGDNLAEWSSICSDLQCFH</sequence>
<organism evidence="4 5">
    <name type="scientific">Datura stramonium</name>
    <name type="common">Jimsonweed</name>
    <name type="synonym">Common thornapple</name>
    <dbReference type="NCBI Taxonomy" id="4076"/>
    <lineage>
        <taxon>Eukaryota</taxon>
        <taxon>Viridiplantae</taxon>
        <taxon>Streptophyta</taxon>
        <taxon>Embryophyta</taxon>
        <taxon>Tracheophyta</taxon>
        <taxon>Spermatophyta</taxon>
        <taxon>Magnoliopsida</taxon>
        <taxon>eudicotyledons</taxon>
        <taxon>Gunneridae</taxon>
        <taxon>Pentapetalae</taxon>
        <taxon>asterids</taxon>
        <taxon>lamiids</taxon>
        <taxon>Solanales</taxon>
        <taxon>Solanaceae</taxon>
        <taxon>Solanoideae</taxon>
        <taxon>Datureae</taxon>
        <taxon>Datura</taxon>
    </lineage>
</organism>